<dbReference type="InterPro" id="IPR005615">
    <property type="entry name" value="Glutathione_synthase"/>
</dbReference>
<dbReference type="Pfam" id="PF03917">
    <property type="entry name" value="GSH_synth_ATP"/>
    <property type="match status" value="1"/>
</dbReference>
<proteinExistence type="predicted"/>
<protein>
    <submittedName>
        <fullName evidence="1">Uncharacterized protein</fullName>
    </submittedName>
</protein>
<dbReference type="Proteomes" id="UP001620626">
    <property type="component" value="Unassembled WGS sequence"/>
</dbReference>
<evidence type="ECO:0000313" key="2">
    <source>
        <dbReference type="Proteomes" id="UP001620626"/>
    </source>
</evidence>
<dbReference type="Gene3D" id="1.10.1080.10">
    <property type="entry name" value="Glutathione Synthetase, Chain A, domain 3"/>
    <property type="match status" value="1"/>
</dbReference>
<organism evidence="1 2">
    <name type="scientific">Heterodera trifolii</name>
    <dbReference type="NCBI Taxonomy" id="157864"/>
    <lineage>
        <taxon>Eukaryota</taxon>
        <taxon>Metazoa</taxon>
        <taxon>Ecdysozoa</taxon>
        <taxon>Nematoda</taxon>
        <taxon>Chromadorea</taxon>
        <taxon>Rhabditida</taxon>
        <taxon>Tylenchina</taxon>
        <taxon>Tylenchomorpha</taxon>
        <taxon>Tylenchoidea</taxon>
        <taxon>Heteroderidae</taxon>
        <taxon>Heteroderinae</taxon>
        <taxon>Heterodera</taxon>
    </lineage>
</organism>
<name>A0ABD2LN73_9BILA</name>
<gene>
    <name evidence="1" type="ORF">niasHT_001047</name>
</gene>
<dbReference type="SUPFAM" id="SSF56059">
    <property type="entry name" value="Glutathione synthetase ATP-binding domain-like"/>
    <property type="match status" value="1"/>
</dbReference>
<dbReference type="InterPro" id="IPR014042">
    <property type="entry name" value="Glutathione_synthase_a-hlx"/>
</dbReference>
<evidence type="ECO:0000313" key="1">
    <source>
        <dbReference type="EMBL" id="KAL3116563.1"/>
    </source>
</evidence>
<keyword evidence="2" id="KW-1185">Reference proteome</keyword>
<accession>A0ABD2LN73</accession>
<dbReference type="EMBL" id="JBICBT010000356">
    <property type="protein sequence ID" value="KAL3116563.1"/>
    <property type="molecule type" value="Genomic_DNA"/>
</dbReference>
<dbReference type="AlphaFoldDB" id="A0ABD2LN73"/>
<comment type="caution">
    <text evidence="1">The sequence shown here is derived from an EMBL/GenBank/DDBJ whole genome shotgun (WGS) entry which is preliminary data.</text>
</comment>
<reference evidence="1 2" key="1">
    <citation type="submission" date="2024-10" db="EMBL/GenBank/DDBJ databases">
        <authorList>
            <person name="Kim D."/>
        </authorList>
    </citation>
    <scope>NUCLEOTIDE SEQUENCE [LARGE SCALE GENOMIC DNA]</scope>
    <source>
        <strain evidence="1">BH-2024</strain>
    </source>
</reference>
<sequence length="86" mass="10150">MNPLHFCSVPTLLSSCPFPFSFRRFPEKPMNLLYFRVANDHEFLMDSFKDLVPMDEHIAKMVQIVKEVRKEGIRQPITLLIQRSVK</sequence>